<keyword evidence="1" id="KW-1133">Transmembrane helix</keyword>
<organism evidence="2 3">
    <name type="scientific">Aeromonas caviae</name>
    <name type="common">Aeromonas punctata</name>
    <dbReference type="NCBI Taxonomy" id="648"/>
    <lineage>
        <taxon>Bacteria</taxon>
        <taxon>Pseudomonadati</taxon>
        <taxon>Pseudomonadota</taxon>
        <taxon>Gammaproteobacteria</taxon>
        <taxon>Aeromonadales</taxon>
        <taxon>Aeromonadaceae</taxon>
        <taxon>Aeromonas</taxon>
    </lineage>
</organism>
<feature type="transmembrane region" description="Helical" evidence="1">
    <location>
        <begin position="80"/>
        <end position="99"/>
    </location>
</feature>
<comment type="caution">
    <text evidence="2">The sequence shown here is derived from an EMBL/GenBank/DDBJ whole genome shotgun (WGS) entry which is preliminary data.</text>
</comment>
<name>A0AA42RCF2_AERCA</name>
<accession>A0AA42RCF2</accession>
<dbReference type="Proteomes" id="UP001161704">
    <property type="component" value="Unassembled WGS sequence"/>
</dbReference>
<keyword evidence="1" id="KW-0812">Transmembrane</keyword>
<dbReference type="AlphaFoldDB" id="A0AA42RCF2"/>
<reference evidence="2" key="1">
    <citation type="submission" date="2022-09" db="EMBL/GenBank/DDBJ databases">
        <title>Intensive care unit water sources are persistently colonized with multi-drug resistant bacteria and are the site of extensive horizontal gene transfer of antibiotic resistance genes.</title>
        <authorList>
            <person name="Diorio-Toth L."/>
        </authorList>
    </citation>
    <scope>NUCLEOTIDE SEQUENCE</scope>
    <source>
        <strain evidence="2">GD03710</strain>
    </source>
</reference>
<sequence>MNKNKEKIGDFTELPSLSLYTLGDVKSLYHEMVSEHYGDTLNWLRRIYPLLVTGQLLIAISWLYLYGLEWTGEGYVDMTHFLQMSLCALVSVSWPMLLAPINRSRAPTMEESEMILIAQYMRENADMPQEELVSRVLAHRQVIQQEVVNQELIRRHDFLSWIIYRYL</sequence>
<gene>
    <name evidence="2" type="ORF">N5I20_21275</name>
</gene>
<protein>
    <submittedName>
        <fullName evidence="2">Uncharacterized protein</fullName>
    </submittedName>
</protein>
<dbReference type="EMBL" id="JAOCIZ010000135">
    <property type="protein sequence ID" value="MDH1507578.1"/>
    <property type="molecule type" value="Genomic_DNA"/>
</dbReference>
<evidence type="ECO:0000313" key="3">
    <source>
        <dbReference type="Proteomes" id="UP001161704"/>
    </source>
</evidence>
<keyword evidence="1" id="KW-0472">Membrane</keyword>
<proteinExistence type="predicted"/>
<dbReference type="RefSeq" id="WP_279963612.1">
    <property type="nucleotide sequence ID" value="NZ_JAOCFK010000057.1"/>
</dbReference>
<evidence type="ECO:0000256" key="1">
    <source>
        <dbReference type="SAM" id="Phobius"/>
    </source>
</evidence>
<feature type="transmembrane region" description="Helical" evidence="1">
    <location>
        <begin position="47"/>
        <end position="68"/>
    </location>
</feature>
<evidence type="ECO:0000313" key="2">
    <source>
        <dbReference type="EMBL" id="MDH1507578.1"/>
    </source>
</evidence>